<dbReference type="PANTHER" id="PTHR42208:SF1">
    <property type="entry name" value="HEAVY METAL TRANSPORTER"/>
    <property type="match status" value="1"/>
</dbReference>
<evidence type="ECO:0000259" key="2">
    <source>
        <dbReference type="Pfam" id="PF13386"/>
    </source>
</evidence>
<keyword evidence="1" id="KW-0812">Transmembrane</keyword>
<sequence>MTVTGQSMLIVVLAGLMGAPHCLIMCGGISTSFMLNAKKKPYHSAFAYHAGRITTYTFTGLIMGIVGSFMNIAGSFVGVQSIASMLGGVLIIAWTYWRYTLPYQHLWWPSSGGTNRFLARLKDKHEFIGTYISGIMLGFLPCGLTYAMQMNAAASGSWAQGAITLFLFGCSTLPIFIAIALFAGRLSRTQRKGMRSAGMILAYAMGFLSLMKGAAANGWVPSIHPWLW</sequence>
<feature type="transmembrane region" description="Helical" evidence="1">
    <location>
        <begin position="79"/>
        <end position="97"/>
    </location>
</feature>
<dbReference type="Proteomes" id="UP000316330">
    <property type="component" value="Unassembled WGS sequence"/>
</dbReference>
<keyword evidence="1" id="KW-0472">Membrane</keyword>
<organism evidence="3 4">
    <name type="scientific">Cohnella terricola</name>
    <dbReference type="NCBI Taxonomy" id="1289167"/>
    <lineage>
        <taxon>Bacteria</taxon>
        <taxon>Bacillati</taxon>
        <taxon>Bacillota</taxon>
        <taxon>Bacilli</taxon>
        <taxon>Bacillales</taxon>
        <taxon>Paenibacillaceae</taxon>
        <taxon>Cohnella</taxon>
    </lineage>
</organism>
<proteinExistence type="predicted"/>
<dbReference type="EMBL" id="VNJJ01000003">
    <property type="protein sequence ID" value="TVY01986.1"/>
    <property type="molecule type" value="Genomic_DNA"/>
</dbReference>
<accession>A0A559JQ18</accession>
<evidence type="ECO:0000313" key="3">
    <source>
        <dbReference type="EMBL" id="TVY01986.1"/>
    </source>
</evidence>
<feature type="transmembrane region" description="Helical" evidence="1">
    <location>
        <begin position="53"/>
        <end position="73"/>
    </location>
</feature>
<feature type="transmembrane region" description="Helical" evidence="1">
    <location>
        <begin position="196"/>
        <end position="220"/>
    </location>
</feature>
<dbReference type="PANTHER" id="PTHR42208">
    <property type="entry name" value="HEAVY METAL TRANSPORTER-RELATED"/>
    <property type="match status" value="1"/>
</dbReference>
<feature type="transmembrane region" description="Helical" evidence="1">
    <location>
        <begin position="161"/>
        <end position="184"/>
    </location>
</feature>
<dbReference type="OrthoDB" id="9800141at2"/>
<gene>
    <name evidence="3" type="ORF">FPZ45_05955</name>
</gene>
<name>A0A559JQ18_9BACL</name>
<dbReference type="Pfam" id="PF13386">
    <property type="entry name" value="DsbD_2"/>
    <property type="match status" value="1"/>
</dbReference>
<feature type="transmembrane region" description="Helical" evidence="1">
    <location>
        <begin position="128"/>
        <end position="149"/>
    </location>
</feature>
<keyword evidence="1" id="KW-1133">Transmembrane helix</keyword>
<reference evidence="3 4" key="1">
    <citation type="submission" date="2019-07" db="EMBL/GenBank/DDBJ databases">
        <authorList>
            <person name="Kim J."/>
        </authorList>
    </citation>
    <scope>NUCLEOTIDE SEQUENCE [LARGE SCALE GENOMIC DNA]</scope>
    <source>
        <strain evidence="3 4">G13</strain>
    </source>
</reference>
<feature type="transmembrane region" description="Helical" evidence="1">
    <location>
        <begin position="6"/>
        <end position="33"/>
    </location>
</feature>
<evidence type="ECO:0000313" key="4">
    <source>
        <dbReference type="Proteomes" id="UP000316330"/>
    </source>
</evidence>
<protein>
    <submittedName>
        <fullName evidence="3">Sulfite exporter TauE/SafE family protein</fullName>
    </submittedName>
</protein>
<dbReference type="RefSeq" id="WP_144699429.1">
    <property type="nucleotide sequence ID" value="NZ_VNJJ01000003.1"/>
</dbReference>
<comment type="caution">
    <text evidence="3">The sequence shown here is derived from an EMBL/GenBank/DDBJ whole genome shotgun (WGS) entry which is preliminary data.</text>
</comment>
<dbReference type="AlphaFoldDB" id="A0A559JQ18"/>
<keyword evidence="4" id="KW-1185">Reference proteome</keyword>
<evidence type="ECO:0000256" key="1">
    <source>
        <dbReference type="SAM" id="Phobius"/>
    </source>
</evidence>
<feature type="domain" description="Urease accessory protein UreH-like transmembrane" evidence="2">
    <location>
        <begin position="11"/>
        <end position="207"/>
    </location>
</feature>
<dbReference type="InterPro" id="IPR039447">
    <property type="entry name" value="UreH-like_TM_dom"/>
</dbReference>